<evidence type="ECO:0000313" key="1">
    <source>
        <dbReference type="EMBL" id="PLC56584.1"/>
    </source>
</evidence>
<reference evidence="1 2" key="1">
    <citation type="journal article" date="2018" name="Syst. Appl. Microbiol.">
        <title>Photobacterium carnosum sp. nov., isolated from spoiled modified atmosphere packaged poultry meat.</title>
        <authorList>
            <person name="Hilgarth M."/>
            <person name="Fuertes S."/>
            <person name="Ehrmann M."/>
            <person name="Vogel R.F."/>
        </authorList>
    </citation>
    <scope>NUCLEOTIDE SEQUENCE [LARGE SCALE GENOMIC DNA]</scope>
    <source>
        <strain evidence="1 2">TMW 2.2021</strain>
    </source>
</reference>
<evidence type="ECO:0000313" key="2">
    <source>
        <dbReference type="Proteomes" id="UP000234420"/>
    </source>
</evidence>
<keyword evidence="2" id="KW-1185">Reference proteome</keyword>
<dbReference type="RefSeq" id="WP_101769904.1">
    <property type="nucleotide sequence ID" value="NZ_BPPU01000005.1"/>
</dbReference>
<protein>
    <submittedName>
        <fullName evidence="1">Uncharacterized protein</fullName>
    </submittedName>
</protein>
<comment type="caution">
    <text evidence="1">The sequence shown here is derived from an EMBL/GenBank/DDBJ whole genome shotgun (WGS) entry which is preliminary data.</text>
</comment>
<dbReference type="EMBL" id="NPIB01000027">
    <property type="protein sequence ID" value="PLC56584.1"/>
    <property type="molecule type" value="Genomic_DNA"/>
</dbReference>
<organism evidence="1 2">
    <name type="scientific">Photobacterium carnosum</name>
    <dbReference type="NCBI Taxonomy" id="2023717"/>
    <lineage>
        <taxon>Bacteria</taxon>
        <taxon>Pseudomonadati</taxon>
        <taxon>Pseudomonadota</taxon>
        <taxon>Gammaproteobacteria</taxon>
        <taxon>Vibrionales</taxon>
        <taxon>Vibrionaceae</taxon>
        <taxon>Photobacterium</taxon>
    </lineage>
</organism>
<name>A0A2N4UNI6_9GAMM</name>
<accession>A0A2N4UNI6</accession>
<proteinExistence type="predicted"/>
<gene>
    <name evidence="1" type="ORF">CIK00_17325</name>
</gene>
<dbReference type="Proteomes" id="UP000234420">
    <property type="component" value="Unassembled WGS sequence"/>
</dbReference>
<sequence>MKKNNKVQVLCSSQLYDRLDAERERTQASSLADVGRDLWEFALAIKERLGENKTKSNREILEEVLLSQYQLESLIKQMYVAGYNPTLQVESVILEKAKTNFKNIEKNAQEKTTQFIENKE</sequence>
<dbReference type="AlphaFoldDB" id="A0A2N4UNI6"/>